<evidence type="ECO:0000256" key="2">
    <source>
        <dbReference type="SAM" id="SignalP"/>
    </source>
</evidence>
<evidence type="ECO:0000256" key="1">
    <source>
        <dbReference type="SAM" id="MobiDB-lite"/>
    </source>
</evidence>
<feature type="chain" id="PRO_5045386609" evidence="2">
    <location>
        <begin position="36"/>
        <end position="89"/>
    </location>
</feature>
<proteinExistence type="predicted"/>
<name>A0ABY6P484_9NOCA</name>
<evidence type="ECO:0000313" key="3">
    <source>
        <dbReference type="EMBL" id="UZJ26457.1"/>
    </source>
</evidence>
<dbReference type="Proteomes" id="UP001164965">
    <property type="component" value="Chromosome"/>
</dbReference>
<organism evidence="3 4">
    <name type="scientific">Rhodococcus antarcticus</name>
    <dbReference type="NCBI Taxonomy" id="2987751"/>
    <lineage>
        <taxon>Bacteria</taxon>
        <taxon>Bacillati</taxon>
        <taxon>Actinomycetota</taxon>
        <taxon>Actinomycetes</taxon>
        <taxon>Mycobacteriales</taxon>
        <taxon>Nocardiaceae</taxon>
        <taxon>Rhodococcus</taxon>
    </lineage>
</organism>
<feature type="region of interest" description="Disordered" evidence="1">
    <location>
        <begin position="42"/>
        <end position="89"/>
    </location>
</feature>
<protein>
    <submittedName>
        <fullName evidence="3">Uncharacterized protein</fullName>
    </submittedName>
</protein>
<gene>
    <name evidence="3" type="ORF">RHODO2019_08710</name>
</gene>
<dbReference type="RefSeq" id="WP_265384561.1">
    <property type="nucleotide sequence ID" value="NZ_CP110615.1"/>
</dbReference>
<keyword evidence="4" id="KW-1185">Reference proteome</keyword>
<evidence type="ECO:0000313" key="4">
    <source>
        <dbReference type="Proteomes" id="UP001164965"/>
    </source>
</evidence>
<feature type="signal peptide" evidence="2">
    <location>
        <begin position="1"/>
        <end position="35"/>
    </location>
</feature>
<feature type="compositionally biased region" description="Low complexity" evidence="1">
    <location>
        <begin position="42"/>
        <end position="76"/>
    </location>
</feature>
<reference evidence="3" key="1">
    <citation type="submission" date="2022-10" db="EMBL/GenBank/DDBJ databases">
        <title>Rhodococcus sp.75.</title>
        <authorList>
            <person name="Sun M."/>
        </authorList>
    </citation>
    <scope>NUCLEOTIDE SEQUENCE</scope>
    <source>
        <strain evidence="3">75</strain>
    </source>
</reference>
<dbReference type="EMBL" id="CP110615">
    <property type="protein sequence ID" value="UZJ26457.1"/>
    <property type="molecule type" value="Genomic_DNA"/>
</dbReference>
<keyword evidence="2" id="KW-0732">Signal</keyword>
<sequence>MNHPEHGRRRAALTTRGLVVASVAATAGLTSFVLAGTHASATAGTSTVPGAPTTAPSARTAPGATTVAPAPLVAPGRQADPTHATTAGS</sequence>
<accession>A0ABY6P484</accession>